<name>A0A1W1HCR0_9BACT</name>
<dbReference type="STRING" id="1246637.MTBBW1_2180015"/>
<dbReference type="PANTHER" id="PTHR35271">
    <property type="entry name" value="ABC TRANSPORTER, SUBSTRATE-BINDING LIPOPROTEIN-RELATED"/>
    <property type="match status" value="1"/>
</dbReference>
<dbReference type="Pfam" id="PF04392">
    <property type="entry name" value="ABC_sub_bind"/>
    <property type="match status" value="1"/>
</dbReference>
<sequence length="326" mass="36921">MKRIILLITLLLTIPVSLFAQKESILVIESYHAEYPWDASYIEGLKDILKDGYDLQYFEMDTKRLPASEYDKRAQMAWEKYLELKPSLVILGDDNALKYLGKKFSVTTTPVVYLGINNNPRYYDMARFDNITGVLERPLMKRSIKYIDDFFEVKKVLILFDSGETSKVVHTEVFSGKERQIFGGIIADIKLIDNFGTWQKSVLEAKNQDYDAIIVGLYHTLVDDAGNHVDANKVLGWTSDNTPVPPFAFWDFTVGKGKAIGGYVLFGKAQGKKAGELALKMLADKNHGRIPPQTADNGQLYFSRSQLEKWGLTITGDMVSKTTFIE</sequence>
<protein>
    <submittedName>
        <fullName evidence="1">ABC-type sugar transport system, ATPase component</fullName>
    </submittedName>
</protein>
<keyword evidence="1" id="KW-0762">Sugar transport</keyword>
<proteinExistence type="predicted"/>
<accession>A0A1W1HCR0</accession>
<dbReference type="InterPro" id="IPR007487">
    <property type="entry name" value="ABC_transpt-TYRBP-like"/>
</dbReference>
<dbReference type="RefSeq" id="WP_080808018.1">
    <property type="nucleotide sequence ID" value="NZ_LT828559.1"/>
</dbReference>
<gene>
    <name evidence="1" type="ORF">MTBBW1_2180015</name>
</gene>
<dbReference type="OrthoDB" id="5644906at2"/>
<dbReference type="PANTHER" id="PTHR35271:SF1">
    <property type="entry name" value="ABC TRANSPORTER, SUBSTRATE-BINDING LIPOPROTEIN"/>
    <property type="match status" value="1"/>
</dbReference>
<dbReference type="Proteomes" id="UP000191931">
    <property type="component" value="Unassembled WGS sequence"/>
</dbReference>
<dbReference type="EMBL" id="FWEV01000133">
    <property type="protein sequence ID" value="SLM30267.1"/>
    <property type="molecule type" value="Genomic_DNA"/>
</dbReference>
<dbReference type="Gene3D" id="3.40.50.2300">
    <property type="match status" value="2"/>
</dbReference>
<dbReference type="AlphaFoldDB" id="A0A1W1HCR0"/>
<evidence type="ECO:0000313" key="2">
    <source>
        <dbReference type="Proteomes" id="UP000191931"/>
    </source>
</evidence>
<keyword evidence="1" id="KW-0813">Transport</keyword>
<organism evidence="1 2">
    <name type="scientific">Desulfamplus magnetovallimortis</name>
    <dbReference type="NCBI Taxonomy" id="1246637"/>
    <lineage>
        <taxon>Bacteria</taxon>
        <taxon>Pseudomonadati</taxon>
        <taxon>Thermodesulfobacteriota</taxon>
        <taxon>Desulfobacteria</taxon>
        <taxon>Desulfobacterales</taxon>
        <taxon>Desulfobacteraceae</taxon>
        <taxon>Desulfamplus</taxon>
    </lineage>
</organism>
<evidence type="ECO:0000313" key="1">
    <source>
        <dbReference type="EMBL" id="SLM30267.1"/>
    </source>
</evidence>
<reference evidence="1 2" key="1">
    <citation type="submission" date="2017-03" db="EMBL/GenBank/DDBJ databases">
        <authorList>
            <person name="Afonso C.L."/>
            <person name="Miller P.J."/>
            <person name="Scott M.A."/>
            <person name="Spackman E."/>
            <person name="Goraichik I."/>
            <person name="Dimitrov K.M."/>
            <person name="Suarez D.L."/>
            <person name="Swayne D.E."/>
        </authorList>
    </citation>
    <scope>NUCLEOTIDE SEQUENCE [LARGE SCALE GENOMIC DNA]</scope>
    <source>
        <strain evidence="1">PRJEB14757</strain>
    </source>
</reference>
<keyword evidence="2" id="KW-1185">Reference proteome</keyword>